<feature type="domain" description="BMC" evidence="4">
    <location>
        <begin position="8"/>
        <end position="90"/>
    </location>
</feature>
<gene>
    <name evidence="5" type="ORF">SAMN05192551_10252</name>
</gene>
<sequence>MHTMMIRTLGVIELNSIAKGYLVTDTMLKAGNVDLVKAHSICPGKYLILISGDVGSVKAAMSAGLEIGAGWVVDHLTIANIHPGIIPAITGTGQMEMGESLGVLEFFGVVSGIAAADQAAKAAQVELIELRLGFAVGGKSFVTLTGDISAVTAAVEVGADAAETAGLLVNQVIIPRPHQGVLDSLV</sequence>
<dbReference type="InterPro" id="IPR044872">
    <property type="entry name" value="CcmK/CsoS1_BMC"/>
</dbReference>
<dbReference type="Pfam" id="PF00936">
    <property type="entry name" value="BMC"/>
    <property type="match status" value="2"/>
</dbReference>
<evidence type="ECO:0000256" key="3">
    <source>
        <dbReference type="PROSITE-ProRule" id="PRU01278"/>
    </source>
</evidence>
<evidence type="ECO:0000313" key="6">
    <source>
        <dbReference type="Proteomes" id="UP000199287"/>
    </source>
</evidence>
<comment type="subcellular location">
    <subcellularLocation>
        <location evidence="1">Bacterial microcompartment</location>
    </subcellularLocation>
</comment>
<dbReference type="Proteomes" id="UP000199287">
    <property type="component" value="Unassembled WGS sequence"/>
</dbReference>
<keyword evidence="6" id="KW-1185">Reference proteome</keyword>
<dbReference type="CDD" id="cd07053">
    <property type="entry name" value="BMC_PduT_repeat1"/>
    <property type="match status" value="1"/>
</dbReference>
<dbReference type="InterPro" id="IPR011238">
    <property type="entry name" value="Micro_shell_prot_PduT"/>
</dbReference>
<dbReference type="InterPro" id="IPR000249">
    <property type="entry name" value="BMC_dom"/>
</dbReference>
<organism evidence="5 6">
    <name type="scientific">Tindallia magadiensis</name>
    <dbReference type="NCBI Taxonomy" id="69895"/>
    <lineage>
        <taxon>Bacteria</taxon>
        <taxon>Bacillati</taxon>
        <taxon>Bacillota</taxon>
        <taxon>Clostridia</taxon>
        <taxon>Peptostreptococcales</taxon>
        <taxon>Tindalliaceae</taxon>
        <taxon>Tindallia</taxon>
    </lineage>
</organism>
<feature type="domain" description="BMC" evidence="4">
    <location>
        <begin position="100"/>
        <end position="186"/>
    </location>
</feature>
<dbReference type="STRING" id="69895.SAMN05192551_10252"/>
<dbReference type="EMBL" id="FOQA01000002">
    <property type="protein sequence ID" value="SFH66209.1"/>
    <property type="molecule type" value="Genomic_DNA"/>
</dbReference>
<dbReference type="PIRSF" id="PIRSF034834">
    <property type="entry name" value="PduT"/>
    <property type="match status" value="1"/>
</dbReference>
<dbReference type="PANTHER" id="PTHR33941">
    <property type="entry name" value="PROPANEDIOL UTILIZATION PROTEIN PDUA"/>
    <property type="match status" value="1"/>
</dbReference>
<evidence type="ECO:0000313" key="5">
    <source>
        <dbReference type="EMBL" id="SFH66209.1"/>
    </source>
</evidence>
<dbReference type="SUPFAM" id="SSF143414">
    <property type="entry name" value="CcmK-like"/>
    <property type="match status" value="2"/>
</dbReference>
<dbReference type="PANTHER" id="PTHR33941:SF11">
    <property type="entry name" value="BACTERIAL MICROCOMPARTMENT SHELL PROTEIN PDUJ"/>
    <property type="match status" value="1"/>
</dbReference>
<evidence type="ECO:0000259" key="4">
    <source>
        <dbReference type="PROSITE" id="PS51930"/>
    </source>
</evidence>
<dbReference type="RefSeq" id="WP_330390954.1">
    <property type="nucleotide sequence ID" value="NZ_FOQA01000002.1"/>
</dbReference>
<reference evidence="6" key="1">
    <citation type="submission" date="2016-10" db="EMBL/GenBank/DDBJ databases">
        <authorList>
            <person name="Varghese N."/>
            <person name="Submissions S."/>
        </authorList>
    </citation>
    <scope>NUCLEOTIDE SEQUENCE [LARGE SCALE GENOMIC DNA]</scope>
    <source>
        <strain evidence="6">Z-7934</strain>
    </source>
</reference>
<dbReference type="InterPro" id="IPR037233">
    <property type="entry name" value="CcmK-like_sf"/>
</dbReference>
<comment type="similarity">
    <text evidence="3">Belongs to the bacterial microcompartments protein family.</text>
</comment>
<dbReference type="InterPro" id="IPR050575">
    <property type="entry name" value="BMC_shell"/>
</dbReference>
<accession>A0A1I3BWA0</accession>
<dbReference type="PROSITE" id="PS51930">
    <property type="entry name" value="BMC_2"/>
    <property type="match status" value="2"/>
</dbReference>
<dbReference type="GO" id="GO:0031469">
    <property type="term" value="C:bacterial microcompartment"/>
    <property type="evidence" value="ECO:0007669"/>
    <property type="project" value="UniProtKB-SubCell"/>
</dbReference>
<dbReference type="Gene3D" id="3.30.70.1710">
    <property type="match status" value="2"/>
</dbReference>
<dbReference type="SMART" id="SM00877">
    <property type="entry name" value="BMC"/>
    <property type="match status" value="2"/>
</dbReference>
<proteinExistence type="inferred from homology"/>
<protein>
    <submittedName>
        <fullName evidence="5">Carboxysome shell and ethanolamine utilization microcompartment protein CcmL/EutN</fullName>
    </submittedName>
</protein>
<keyword evidence="2" id="KW-1283">Bacterial microcompartment</keyword>
<dbReference type="CDD" id="cd07054">
    <property type="entry name" value="BMC_PduT_repeat2"/>
    <property type="match status" value="1"/>
</dbReference>
<evidence type="ECO:0000256" key="1">
    <source>
        <dbReference type="ARBA" id="ARBA00024322"/>
    </source>
</evidence>
<name>A0A1I3BWA0_9FIRM</name>
<evidence type="ECO:0000256" key="2">
    <source>
        <dbReference type="ARBA" id="ARBA00024446"/>
    </source>
</evidence>
<dbReference type="AlphaFoldDB" id="A0A1I3BWA0"/>